<keyword evidence="10" id="KW-0858">Xylan degradation</keyword>
<dbReference type="InterPro" id="IPR017853">
    <property type="entry name" value="GH"/>
</dbReference>
<keyword evidence="8" id="KW-0732">Signal</keyword>
<dbReference type="PANTHER" id="PTHR31490">
    <property type="entry name" value="GLYCOSYL HYDROLASE"/>
    <property type="match status" value="1"/>
</dbReference>
<dbReference type="SUPFAM" id="SSF51445">
    <property type="entry name" value="(Trans)glycosidases"/>
    <property type="match status" value="1"/>
</dbReference>
<keyword evidence="2 6" id="KW-0378">Hydrolase</keyword>
<evidence type="ECO:0000256" key="8">
    <source>
        <dbReference type="SAM" id="SignalP"/>
    </source>
</evidence>
<dbReference type="PANTHER" id="PTHR31490:SF76">
    <property type="entry name" value="ENDO-1,4-BETA-XYLANASE C"/>
    <property type="match status" value="1"/>
</dbReference>
<dbReference type="GO" id="GO:0045493">
    <property type="term" value="P:xylan catabolic process"/>
    <property type="evidence" value="ECO:0007669"/>
    <property type="project" value="UniProtKB-KW"/>
</dbReference>
<comment type="similarity">
    <text evidence="1 6">Belongs to the glycosyl hydrolase 10 (cellulase F) family.</text>
</comment>
<dbReference type="OrthoDB" id="3055998at2759"/>
<dbReference type="InterPro" id="IPR044846">
    <property type="entry name" value="GH10"/>
</dbReference>
<organism evidence="10 11">
    <name type="scientific">Rhynchosporium agropyri</name>
    <dbReference type="NCBI Taxonomy" id="914238"/>
    <lineage>
        <taxon>Eukaryota</taxon>
        <taxon>Fungi</taxon>
        <taxon>Dikarya</taxon>
        <taxon>Ascomycota</taxon>
        <taxon>Pezizomycotina</taxon>
        <taxon>Leotiomycetes</taxon>
        <taxon>Helotiales</taxon>
        <taxon>Ploettnerulaceae</taxon>
        <taxon>Rhynchosporium</taxon>
    </lineage>
</organism>
<protein>
    <recommendedName>
        <fullName evidence="6">Beta-xylanase</fullName>
        <ecNumber evidence="6">3.2.1.8</ecNumber>
    </recommendedName>
</protein>
<keyword evidence="5 6" id="KW-0624">Polysaccharide degradation</keyword>
<feature type="chain" id="PRO_5009445973" description="Beta-xylanase" evidence="8">
    <location>
        <begin position="18"/>
        <end position="403"/>
    </location>
</feature>
<evidence type="ECO:0000256" key="1">
    <source>
        <dbReference type="ARBA" id="ARBA00007495"/>
    </source>
</evidence>
<dbReference type="InterPro" id="IPR001000">
    <property type="entry name" value="GH10_dom"/>
</dbReference>
<keyword evidence="3 6" id="KW-0119">Carbohydrate metabolism</keyword>
<evidence type="ECO:0000313" key="10">
    <source>
        <dbReference type="EMBL" id="CZS96497.1"/>
    </source>
</evidence>
<dbReference type="SMART" id="SM00633">
    <property type="entry name" value="Glyco_10"/>
    <property type="match status" value="1"/>
</dbReference>
<evidence type="ECO:0000256" key="6">
    <source>
        <dbReference type="RuleBase" id="RU361174"/>
    </source>
</evidence>
<evidence type="ECO:0000259" key="9">
    <source>
        <dbReference type="PROSITE" id="PS51760"/>
    </source>
</evidence>
<feature type="domain" description="GH10" evidence="9">
    <location>
        <begin position="46"/>
        <end position="347"/>
    </location>
</feature>
<dbReference type="EC" id="3.2.1.8" evidence="6"/>
<sequence length="403" mass="43386">MRISIVSALFFSQIVLGSPLVAVRDIDWEKELLGRSDGANLEARQARPEQSLDAIFKKLGKLYFGTCADSNLLNNAQNAAILKADFGQLTPENSGKWDAVESSRGNFNFGGLDTLVNWAVTNNKIVRGHTTVWHSQLPNWVSQINDKATLTSVIQNHVTQEIGRYKGKILQWDVVNEMFEENGNLRSSVFANVLGEDFVRIAFEAARKADPACKLYINDYNTVEKGSNYAKTTGMIRYVKKWIAAGWPIDGIGAQAHLSAGESRNVAASFAALCAAAPECALTEIDIVNASPSEYVETVKACVDIKNCVGVTVWGVRDPDSWRASSNPLLFNSNYQAKPAYSSLVATLGALPAASTRPTSTSTTLIVTTSSAPVTTSSVAPPTTTSMIPPTSTLSVPEGVCTG</sequence>
<evidence type="ECO:0000256" key="4">
    <source>
        <dbReference type="ARBA" id="ARBA00023295"/>
    </source>
</evidence>
<dbReference type="PRINTS" id="PR00134">
    <property type="entry name" value="GLHYDRLASE10"/>
</dbReference>
<keyword evidence="11" id="KW-1185">Reference proteome</keyword>
<evidence type="ECO:0000256" key="2">
    <source>
        <dbReference type="ARBA" id="ARBA00022801"/>
    </source>
</evidence>
<evidence type="ECO:0000256" key="7">
    <source>
        <dbReference type="SAM" id="MobiDB-lite"/>
    </source>
</evidence>
<evidence type="ECO:0000256" key="5">
    <source>
        <dbReference type="ARBA" id="ARBA00023326"/>
    </source>
</evidence>
<reference evidence="11" key="1">
    <citation type="submission" date="2016-03" db="EMBL/GenBank/DDBJ databases">
        <authorList>
            <person name="Guldener U."/>
        </authorList>
    </citation>
    <scope>NUCLEOTIDE SEQUENCE [LARGE SCALE GENOMIC DNA]</scope>
    <source>
        <strain evidence="11">04CH-RAC-A.6.1</strain>
    </source>
</reference>
<proteinExistence type="inferred from homology"/>
<dbReference type="Gene3D" id="3.20.20.80">
    <property type="entry name" value="Glycosidases"/>
    <property type="match status" value="1"/>
</dbReference>
<dbReference type="Proteomes" id="UP000178912">
    <property type="component" value="Unassembled WGS sequence"/>
</dbReference>
<comment type="catalytic activity">
    <reaction evidence="6">
        <text>Endohydrolysis of (1-&gt;4)-beta-D-xylosidic linkages in xylans.</text>
        <dbReference type="EC" id="3.2.1.8"/>
    </reaction>
</comment>
<evidence type="ECO:0000256" key="3">
    <source>
        <dbReference type="ARBA" id="ARBA00023277"/>
    </source>
</evidence>
<dbReference type="PROSITE" id="PS51760">
    <property type="entry name" value="GH10_2"/>
    <property type="match status" value="1"/>
</dbReference>
<dbReference type="EMBL" id="FJUX01000027">
    <property type="protein sequence ID" value="CZS96497.1"/>
    <property type="molecule type" value="Genomic_DNA"/>
</dbReference>
<feature type="signal peptide" evidence="8">
    <location>
        <begin position="1"/>
        <end position="17"/>
    </location>
</feature>
<name>A0A1E1KEN4_9HELO</name>
<dbReference type="Pfam" id="PF00331">
    <property type="entry name" value="Glyco_hydro_10"/>
    <property type="match status" value="1"/>
</dbReference>
<evidence type="ECO:0000313" key="11">
    <source>
        <dbReference type="Proteomes" id="UP000178912"/>
    </source>
</evidence>
<dbReference type="GO" id="GO:0031176">
    <property type="term" value="F:endo-1,4-beta-xylanase activity"/>
    <property type="evidence" value="ECO:0007669"/>
    <property type="project" value="UniProtKB-EC"/>
</dbReference>
<dbReference type="AlphaFoldDB" id="A0A1E1KEN4"/>
<gene>
    <name evidence="10" type="ORF">RAG0_05791</name>
</gene>
<accession>A0A1E1KEN4</accession>
<feature type="region of interest" description="Disordered" evidence="7">
    <location>
        <begin position="374"/>
        <end position="394"/>
    </location>
</feature>
<keyword evidence="4 6" id="KW-0326">Glycosidase</keyword>